<accession>A0A392Q895</accession>
<dbReference type="InterPro" id="IPR007750">
    <property type="entry name" value="DUF674"/>
</dbReference>
<dbReference type="AlphaFoldDB" id="A0A392Q895"/>
<keyword evidence="2" id="KW-1185">Reference proteome</keyword>
<reference evidence="1 2" key="1">
    <citation type="journal article" date="2018" name="Front. Plant Sci.">
        <title>Red Clover (Trifolium pratense) and Zigzag Clover (T. medium) - A Picture of Genomic Similarities and Differences.</title>
        <authorList>
            <person name="Dluhosova J."/>
            <person name="Istvanek J."/>
            <person name="Nedelnik J."/>
            <person name="Repkova J."/>
        </authorList>
    </citation>
    <scope>NUCLEOTIDE SEQUENCE [LARGE SCALE GENOMIC DNA]</scope>
    <source>
        <strain evidence="2">cv. 10/8</strain>
        <tissue evidence="1">Leaf</tissue>
    </source>
</reference>
<name>A0A392Q895_9FABA</name>
<dbReference type="Pfam" id="PF05056">
    <property type="entry name" value="DUF674"/>
    <property type="match status" value="1"/>
</dbReference>
<protein>
    <submittedName>
        <fullName evidence="1">DUF674 family protein</fullName>
    </submittedName>
</protein>
<comment type="caution">
    <text evidence="1">The sequence shown here is derived from an EMBL/GenBank/DDBJ whole genome shotgun (WGS) entry which is preliminary data.</text>
</comment>
<proteinExistence type="predicted"/>
<dbReference type="PANTHER" id="PTHR33103:SF43">
    <property type="entry name" value="DUF674 FAMILY PROTEIN"/>
    <property type="match status" value="1"/>
</dbReference>
<dbReference type="Proteomes" id="UP000265520">
    <property type="component" value="Unassembled WGS sequence"/>
</dbReference>
<organism evidence="1 2">
    <name type="scientific">Trifolium medium</name>
    <dbReference type="NCBI Taxonomy" id="97028"/>
    <lineage>
        <taxon>Eukaryota</taxon>
        <taxon>Viridiplantae</taxon>
        <taxon>Streptophyta</taxon>
        <taxon>Embryophyta</taxon>
        <taxon>Tracheophyta</taxon>
        <taxon>Spermatophyta</taxon>
        <taxon>Magnoliopsida</taxon>
        <taxon>eudicotyledons</taxon>
        <taxon>Gunneridae</taxon>
        <taxon>Pentapetalae</taxon>
        <taxon>rosids</taxon>
        <taxon>fabids</taxon>
        <taxon>Fabales</taxon>
        <taxon>Fabaceae</taxon>
        <taxon>Papilionoideae</taxon>
        <taxon>50 kb inversion clade</taxon>
        <taxon>NPAAA clade</taxon>
        <taxon>Hologalegina</taxon>
        <taxon>IRL clade</taxon>
        <taxon>Trifolieae</taxon>
        <taxon>Trifolium</taxon>
    </lineage>
</organism>
<sequence length="138" mass="15265">MLLQPKNSGEDYCSTIKINIDDTQPTEYFICSKFETCSYRCLTTSLNKICQHCGTSLTRSVSVEPFYNGFVNEVATFVIIDDLNVIPNASGYTSIALIQNSGIKSISSMKEMTVNVTKEKVLDLLKCSLVSKSPLTDL</sequence>
<dbReference type="PANTHER" id="PTHR33103">
    <property type="entry name" value="OS01G0153900 PROTEIN"/>
    <property type="match status" value="1"/>
</dbReference>
<feature type="non-terminal residue" evidence="1">
    <location>
        <position position="138"/>
    </location>
</feature>
<evidence type="ECO:0000313" key="1">
    <source>
        <dbReference type="EMBL" id="MCI20364.1"/>
    </source>
</evidence>
<dbReference type="EMBL" id="LXQA010119474">
    <property type="protein sequence ID" value="MCI20364.1"/>
    <property type="molecule type" value="Genomic_DNA"/>
</dbReference>
<evidence type="ECO:0000313" key="2">
    <source>
        <dbReference type="Proteomes" id="UP000265520"/>
    </source>
</evidence>